<feature type="region of interest" description="Disordered" evidence="1">
    <location>
        <begin position="324"/>
        <end position="344"/>
    </location>
</feature>
<keyword evidence="3" id="KW-1185">Reference proteome</keyword>
<gene>
    <name evidence="2" type="ORF">M408DRAFT_328794</name>
</gene>
<name>A0A0C3AYE7_SERVB</name>
<sequence>MSSSRYQAPSRPTLRTFELAQPRPRLPISPPETERNAPAHSAVSDPKVVSAVATPDGAAIGDKEESSPYRHLRRAPSITYHNQATGFTRPQQSRSPRWLLVVLPPASCVEGEPTLGHTLATGAPGRLQSGVLVPLFPTIYGQLAAIAKEFNFPSTAGVCLYLHVSEPGVNIAPRISDDAWQLLWNSYFSSDDSNSPVVPSGLPICGQIEFDVDVRKGRWYESWLSGQEHRITLEEAIPPSVAQTMTRWYQEHREAASHDASESLINDNATTAYTAAAPVRSKPIPRPLTLSTRSDGLKSLAKYKLVGNSSREPDGIAESMAVPSNKRAPSRLSPVVQVEESASNQKDIDTLVRNWRATTPMAPAIPRTGPAGESIPDTYDLPFSDIDMDDFQFSVSSPGPSSYHWLPSAELDGPLYSVGLDRRMLGSVVLTPSVATSFGPDDSFPTPTFSNASRFPSPDIAARMIEDSPATPSTATTWGAPLSWPTTAASFARLQSPDMAARGFTSVPNTPSTATSWGAPLEWPASPASVYRANSPDIGRRAFGSTPPTPSTATSWGAPEVWPPSPIEATRPSTPDIAARTHSDEVERSQVYRLVWPFFDGNAPAETYQFVWPYLNHEAQPFQFVWPYLSREAQVYRLVWPYLNHEEQPYPLVWPFLSQQMNPASGTMPSSQREISPSKMVWPYFTPQASAAAAPLRDLRFSAVHPSTSMHEKVSPNLVFQSQYNSPGSAENGRVQKHVEEKICPSYAYPNIVIYAKTSGQKEQATEDYQGSYGFFDLYPAVYPAVVPYPARYECDTTVKKALPAPAPVRFLERSTALSPCYPFFDLYPATYPSLVIYPPTRSALQAKARESKAAPTVHLASNYPHLVLYNSVYPHIEIYPSVALSLPTKKTLSVKTPTRVAKEELCSTRLQPSYPSFNLYPALYPALEIYPDCHQAPSRKTSSRSVELEELRLPSYYPCLTIYSPVYPHLEIYPSLASATRKQPQIKAIAPSNEMELCNTVLPSFYPNLVIYPSTYPFLEIYPTAPLTRLELSVTPRYRYPNIVIYEPVHGNRGVVSKSLPEPLLPVRLELAYPIFDLYPAPYPHLEIYPPVTRQPTELEPVSLPDAVCNYPTLVIYPATQHLPRHKKAPSVSISIRMSETTIRSMGSRTRRGSNQWALASASPAAVPRLHRGSVNTTDACVPVASSTRKPAARPRMKPRKSHSDLIKEVFAQMAMTEVKTPVPNGASGLRRVASARVDEVPQKLLHRSRTVPTPTPPVPRKARGQPSPGSIGGPSEAGFPVASSVDAIVAAMNALDEVPVTPRSEGLGPLGRRVSKLDKNRYPSRIW</sequence>
<evidence type="ECO:0000256" key="1">
    <source>
        <dbReference type="SAM" id="MobiDB-lite"/>
    </source>
</evidence>
<dbReference type="EMBL" id="KN824288">
    <property type="protein sequence ID" value="KIM29550.1"/>
    <property type="molecule type" value="Genomic_DNA"/>
</dbReference>
<proteinExistence type="predicted"/>
<reference evidence="3" key="2">
    <citation type="submission" date="2015-01" db="EMBL/GenBank/DDBJ databases">
        <title>Evolutionary Origins and Diversification of the Mycorrhizal Mutualists.</title>
        <authorList>
            <consortium name="DOE Joint Genome Institute"/>
            <consortium name="Mycorrhizal Genomics Consortium"/>
            <person name="Kohler A."/>
            <person name="Kuo A."/>
            <person name="Nagy L.G."/>
            <person name="Floudas D."/>
            <person name="Copeland A."/>
            <person name="Barry K.W."/>
            <person name="Cichocki N."/>
            <person name="Veneault-Fourrey C."/>
            <person name="LaButti K."/>
            <person name="Lindquist E.A."/>
            <person name="Lipzen A."/>
            <person name="Lundell T."/>
            <person name="Morin E."/>
            <person name="Murat C."/>
            <person name="Riley R."/>
            <person name="Ohm R."/>
            <person name="Sun H."/>
            <person name="Tunlid A."/>
            <person name="Henrissat B."/>
            <person name="Grigoriev I.V."/>
            <person name="Hibbett D.S."/>
            <person name="Martin F."/>
        </authorList>
    </citation>
    <scope>NUCLEOTIDE SEQUENCE [LARGE SCALE GENOMIC DNA]</scope>
    <source>
        <strain evidence="3">MAFF 305830</strain>
    </source>
</reference>
<evidence type="ECO:0000313" key="3">
    <source>
        <dbReference type="Proteomes" id="UP000054097"/>
    </source>
</evidence>
<accession>A0A0C3AYE7</accession>
<feature type="region of interest" description="Disordered" evidence="1">
    <location>
        <begin position="545"/>
        <end position="574"/>
    </location>
</feature>
<feature type="region of interest" description="Disordered" evidence="1">
    <location>
        <begin position="1"/>
        <end position="49"/>
    </location>
</feature>
<dbReference type="STRING" id="933852.A0A0C3AYE7"/>
<dbReference type="OrthoDB" id="3269353at2759"/>
<dbReference type="Proteomes" id="UP000054097">
    <property type="component" value="Unassembled WGS sequence"/>
</dbReference>
<dbReference type="HOGENOM" id="CLU_004026_0_0_1"/>
<reference evidence="2 3" key="1">
    <citation type="submission" date="2014-04" db="EMBL/GenBank/DDBJ databases">
        <authorList>
            <consortium name="DOE Joint Genome Institute"/>
            <person name="Kuo A."/>
            <person name="Zuccaro A."/>
            <person name="Kohler A."/>
            <person name="Nagy L.G."/>
            <person name="Floudas D."/>
            <person name="Copeland A."/>
            <person name="Barry K.W."/>
            <person name="Cichocki N."/>
            <person name="Veneault-Fourrey C."/>
            <person name="LaButti K."/>
            <person name="Lindquist E.A."/>
            <person name="Lipzen A."/>
            <person name="Lundell T."/>
            <person name="Morin E."/>
            <person name="Murat C."/>
            <person name="Sun H."/>
            <person name="Tunlid A."/>
            <person name="Henrissat B."/>
            <person name="Grigoriev I.V."/>
            <person name="Hibbett D.S."/>
            <person name="Martin F."/>
            <person name="Nordberg H.P."/>
            <person name="Cantor M.N."/>
            <person name="Hua S.X."/>
        </authorList>
    </citation>
    <scope>NUCLEOTIDE SEQUENCE [LARGE SCALE GENOMIC DNA]</scope>
    <source>
        <strain evidence="2 3">MAFF 305830</strain>
    </source>
</reference>
<evidence type="ECO:0000313" key="2">
    <source>
        <dbReference type="EMBL" id="KIM29550.1"/>
    </source>
</evidence>
<feature type="region of interest" description="Disordered" evidence="1">
    <location>
        <begin position="1248"/>
        <end position="1280"/>
    </location>
</feature>
<organism evidence="2 3">
    <name type="scientific">Serendipita vermifera MAFF 305830</name>
    <dbReference type="NCBI Taxonomy" id="933852"/>
    <lineage>
        <taxon>Eukaryota</taxon>
        <taxon>Fungi</taxon>
        <taxon>Dikarya</taxon>
        <taxon>Basidiomycota</taxon>
        <taxon>Agaricomycotina</taxon>
        <taxon>Agaricomycetes</taxon>
        <taxon>Sebacinales</taxon>
        <taxon>Serendipitaceae</taxon>
        <taxon>Serendipita</taxon>
    </lineage>
</organism>
<protein>
    <submittedName>
        <fullName evidence="2">Uncharacterized protein</fullName>
    </submittedName>
</protein>